<protein>
    <recommendedName>
        <fullName evidence="5">DNA replication complex GINS family protein</fullName>
    </recommendedName>
</protein>
<evidence type="ECO:0008006" key="5">
    <source>
        <dbReference type="Google" id="ProtNLM"/>
    </source>
</evidence>
<evidence type="ECO:0000313" key="4">
    <source>
        <dbReference type="Proteomes" id="UP001060771"/>
    </source>
</evidence>
<accession>A0A830EFF3</accession>
<gene>
    <name evidence="2" type="ORF">GCM10007112_13000</name>
    <name evidence="1" type="ORF">Vsou_25880</name>
</gene>
<name>A0A830EFF3_9CREN</name>
<organism evidence="2 3">
    <name type="scientific">Vulcanisaeta souniana JCM 11219</name>
    <dbReference type="NCBI Taxonomy" id="1293586"/>
    <lineage>
        <taxon>Archaea</taxon>
        <taxon>Thermoproteota</taxon>
        <taxon>Thermoprotei</taxon>
        <taxon>Thermoproteales</taxon>
        <taxon>Thermoproteaceae</taxon>
        <taxon>Vulcanisaeta</taxon>
    </lineage>
</organism>
<reference evidence="2" key="1">
    <citation type="journal article" date="2014" name="Int. J. Syst. Evol. Microbiol.">
        <title>Complete genome sequence of Corynebacterium casei LMG S-19264T (=DSM 44701T), isolated from a smear-ripened cheese.</title>
        <authorList>
            <consortium name="US DOE Joint Genome Institute (JGI-PGF)"/>
            <person name="Walter F."/>
            <person name="Albersmeier A."/>
            <person name="Kalinowski J."/>
            <person name="Ruckert C."/>
        </authorList>
    </citation>
    <scope>NUCLEOTIDE SEQUENCE</scope>
    <source>
        <strain evidence="2">JCM 11219</strain>
    </source>
</reference>
<proteinExistence type="predicted"/>
<dbReference type="EMBL" id="AP026830">
    <property type="protein sequence ID" value="BDR93495.1"/>
    <property type="molecule type" value="Genomic_DNA"/>
</dbReference>
<evidence type="ECO:0000313" key="3">
    <source>
        <dbReference type="Proteomes" id="UP000657075"/>
    </source>
</evidence>
<sequence length="172" mass="19675">MVGVSWLINDALKRLVDFVKLEVSTEELQKPPYESYAQIIQELNNRLSVGGNVLDKELVESTRAMIRETLAALIRRRIEKLMKSYELGREIPEGSLFVEERRFFMPLLELRVLETPKGEARELAIVSFRKGFPVLYSVRLVALGPFSQFDVAAIPRSDAGELQRRGIIDIVR</sequence>
<evidence type="ECO:0000313" key="1">
    <source>
        <dbReference type="EMBL" id="BDR93495.1"/>
    </source>
</evidence>
<dbReference type="AlphaFoldDB" id="A0A830EFF3"/>
<reference evidence="1" key="4">
    <citation type="journal article" date="2023" name="Microbiol. Resour. Announc.">
        <title>Complete Genome Sequence of Vulcanisaeta souniana Strain IC-059, a Hyperthermophilic Archaeon Isolated from Hot Spring Water in Japan.</title>
        <authorList>
            <person name="Kato S."/>
            <person name="Itoh T."/>
            <person name="Wu L."/>
            <person name="Ma J."/>
            <person name="Ohkuma M."/>
        </authorList>
    </citation>
    <scope>NUCLEOTIDE SEQUENCE</scope>
    <source>
        <strain evidence="1">JCM 11219</strain>
    </source>
</reference>
<keyword evidence="4" id="KW-1185">Reference proteome</keyword>
<dbReference type="EMBL" id="BMNM01000004">
    <property type="protein sequence ID" value="GGI77571.1"/>
    <property type="molecule type" value="Genomic_DNA"/>
</dbReference>
<reference evidence="4" key="3">
    <citation type="submission" date="2022-09" db="EMBL/GenBank/DDBJ databases">
        <title>Complete genome sequence of Vulcanisaeta souniana.</title>
        <authorList>
            <person name="Kato S."/>
            <person name="Itoh T."/>
            <person name="Ohkuma M."/>
        </authorList>
    </citation>
    <scope>NUCLEOTIDE SEQUENCE [LARGE SCALE GENOMIC DNA]</scope>
    <source>
        <strain evidence="4">JCM 11219</strain>
    </source>
</reference>
<dbReference type="Proteomes" id="UP000657075">
    <property type="component" value="Unassembled WGS sequence"/>
</dbReference>
<reference evidence="2" key="2">
    <citation type="submission" date="2020-09" db="EMBL/GenBank/DDBJ databases">
        <authorList>
            <person name="Sun Q."/>
            <person name="Ohkuma M."/>
        </authorList>
    </citation>
    <scope>NUCLEOTIDE SEQUENCE</scope>
    <source>
        <strain evidence="2">JCM 11219</strain>
    </source>
</reference>
<dbReference type="Proteomes" id="UP001060771">
    <property type="component" value="Chromosome"/>
</dbReference>
<evidence type="ECO:0000313" key="2">
    <source>
        <dbReference type="EMBL" id="GGI77571.1"/>
    </source>
</evidence>